<evidence type="ECO:0000313" key="2">
    <source>
        <dbReference type="EMBL" id="NVP29515.1"/>
    </source>
</evidence>
<evidence type="ECO:0000313" key="4">
    <source>
        <dbReference type="Proteomes" id="UP000557656"/>
    </source>
</evidence>
<sequence length="146" mass="15668">MLMVMMGALMMRIDAPLAPPSDACEIGRLAVADLRPAASGETYLEVDPAHSELMKLCPALGQQLPEGIAAANARARSNATGKGPWRGARATVYTIEIPRLVADRDHAAAEVWLRCGGLCGRGHVSFYVCTTKGWRRNGKPTPPWVS</sequence>
<dbReference type="AlphaFoldDB" id="A0A7Y7QRU1"/>
<dbReference type="RefSeq" id="WP_061780610.1">
    <property type="nucleotide sequence ID" value="NZ_JABEOV010000005.1"/>
</dbReference>
<dbReference type="EMBL" id="JABEOV010000005">
    <property type="protein sequence ID" value="NNG52091.1"/>
    <property type="molecule type" value="Genomic_DNA"/>
</dbReference>
<comment type="caution">
    <text evidence="2">The sequence shown here is derived from an EMBL/GenBank/DDBJ whole genome shotgun (WGS) entry which is preliminary data.</text>
</comment>
<dbReference type="Proteomes" id="UP000531581">
    <property type="component" value="Unassembled WGS sequence"/>
</dbReference>
<evidence type="ECO:0000313" key="1">
    <source>
        <dbReference type="EMBL" id="NNG52091.1"/>
    </source>
</evidence>
<evidence type="ECO:0000313" key="3">
    <source>
        <dbReference type="Proteomes" id="UP000531581"/>
    </source>
</evidence>
<dbReference type="Proteomes" id="UP000557656">
    <property type="component" value="Unassembled WGS sequence"/>
</dbReference>
<gene>
    <name evidence="1" type="ORF">HKX05_01840</name>
    <name evidence="2" type="ORF">HLV41_00505</name>
</gene>
<reference evidence="3 4" key="1">
    <citation type="submission" date="2020-05" db="EMBL/GenBank/DDBJ databases">
        <title>Draft Genome Sequences of Sphingomonas sp. Isolated from the International Space Station.</title>
        <authorList>
            <person name="Bijlani S."/>
            <person name="Singh N.K."/>
            <person name="Mason C.E."/>
            <person name="Wang C.C."/>
            <person name="Venkateswaran K."/>
        </authorList>
    </citation>
    <scope>NUCLEOTIDE SEQUENCE [LARGE SCALE GENOMIC DNA]</scope>
    <source>
        <strain evidence="1 4">IIF7SW-B5</strain>
        <strain evidence="2">ISS-IIF7SWP</strain>
    </source>
</reference>
<dbReference type="EMBL" id="JABYQV010000001">
    <property type="protein sequence ID" value="NVP29515.1"/>
    <property type="molecule type" value="Genomic_DNA"/>
</dbReference>
<proteinExistence type="predicted"/>
<accession>A0A7Y7QRU1</accession>
<keyword evidence="4" id="KW-1185">Reference proteome</keyword>
<organism evidence="2 3">
    <name type="scientific">Sphingomonas sanguinis</name>
    <dbReference type="NCBI Taxonomy" id="33051"/>
    <lineage>
        <taxon>Bacteria</taxon>
        <taxon>Pseudomonadati</taxon>
        <taxon>Pseudomonadota</taxon>
        <taxon>Alphaproteobacteria</taxon>
        <taxon>Sphingomonadales</taxon>
        <taxon>Sphingomonadaceae</taxon>
        <taxon>Sphingomonas</taxon>
    </lineage>
</organism>
<dbReference type="GeneID" id="78487022"/>
<protein>
    <submittedName>
        <fullName evidence="2">Uncharacterized protein</fullName>
    </submittedName>
</protein>
<name>A0A7Y7QRU1_9SPHN</name>